<evidence type="ECO:0008006" key="3">
    <source>
        <dbReference type="Google" id="ProtNLM"/>
    </source>
</evidence>
<keyword evidence="2" id="KW-1185">Reference proteome</keyword>
<gene>
    <name evidence="1" type="ORF">RKE40_29350</name>
</gene>
<protein>
    <recommendedName>
        <fullName evidence="3">Zinc-or iron-chelating domain-containing protein</fullName>
    </recommendedName>
</protein>
<evidence type="ECO:0000313" key="2">
    <source>
        <dbReference type="Proteomes" id="UP001254257"/>
    </source>
</evidence>
<sequence>MDAMPEAGAMRAGRTLNHLTPGRECGDCVACCKVLRIVDPEIGKPAGVMCRHNTGKGCGIHATRPGICRSWFCLWRRIDAMPDEARPDRSGVIFCLEGEASHPNPFARFCVVARPVGKARALRSPLVRQIIAMFVRQGSLPVWQHRHGVRALIFPPPDLADAIERPETTPFRALVPAAKAWLRRHGAPRAVD</sequence>
<organism evidence="1 2">
    <name type="scientific">Bosea rubneri</name>
    <dbReference type="NCBI Taxonomy" id="3075434"/>
    <lineage>
        <taxon>Bacteria</taxon>
        <taxon>Pseudomonadati</taxon>
        <taxon>Pseudomonadota</taxon>
        <taxon>Alphaproteobacteria</taxon>
        <taxon>Hyphomicrobiales</taxon>
        <taxon>Boseaceae</taxon>
        <taxon>Bosea</taxon>
    </lineage>
</organism>
<dbReference type="RefSeq" id="WP_316021689.1">
    <property type="nucleotide sequence ID" value="NZ_JAWDID010000109.1"/>
</dbReference>
<name>A0ABU3SGT3_9HYPH</name>
<evidence type="ECO:0000313" key="1">
    <source>
        <dbReference type="EMBL" id="MDU0343998.1"/>
    </source>
</evidence>
<dbReference type="PANTHER" id="PTHR36931:SF1">
    <property type="entry name" value="UPF0153 PROTEIN YEIW"/>
    <property type="match status" value="1"/>
</dbReference>
<dbReference type="InterPro" id="IPR052572">
    <property type="entry name" value="UPF0153_domain"/>
</dbReference>
<comment type="caution">
    <text evidence="1">The sequence shown here is derived from an EMBL/GenBank/DDBJ whole genome shotgun (WGS) entry which is preliminary data.</text>
</comment>
<reference evidence="1 2" key="1">
    <citation type="submission" date="2023-09" db="EMBL/GenBank/DDBJ databases">
        <title>Whole genome shotgun sequencing (WGS) of Bosea sp. ZW T0_25, isolated from stored onions (Allium cepa).</title>
        <authorList>
            <person name="Stoll D.A."/>
            <person name="Huch M."/>
        </authorList>
    </citation>
    <scope>NUCLEOTIDE SEQUENCE [LARGE SCALE GENOMIC DNA]</scope>
    <source>
        <strain evidence="1 2">ZW T0_25</strain>
    </source>
</reference>
<accession>A0ABU3SGT3</accession>
<dbReference type="EMBL" id="JAWDID010000109">
    <property type="protein sequence ID" value="MDU0343998.1"/>
    <property type="molecule type" value="Genomic_DNA"/>
</dbReference>
<dbReference type="PANTHER" id="PTHR36931">
    <property type="entry name" value="UPF0153 PROTEIN YEIW"/>
    <property type="match status" value="1"/>
</dbReference>
<dbReference type="Proteomes" id="UP001254257">
    <property type="component" value="Unassembled WGS sequence"/>
</dbReference>
<proteinExistence type="predicted"/>